<dbReference type="InterPro" id="IPR043129">
    <property type="entry name" value="ATPase_NBD"/>
</dbReference>
<evidence type="ECO:0000313" key="2">
    <source>
        <dbReference type="EMBL" id="TDQ64323.1"/>
    </source>
</evidence>
<name>A0A4R6VPZ4_9HYPH</name>
<dbReference type="EMBL" id="SNYR01000002">
    <property type="protein sequence ID" value="TDQ64323.1"/>
    <property type="molecule type" value="Genomic_DNA"/>
</dbReference>
<dbReference type="CDD" id="cd24082">
    <property type="entry name" value="ASKHA_NBD_GspK-like"/>
    <property type="match status" value="1"/>
</dbReference>
<keyword evidence="3" id="KW-1185">Reference proteome</keyword>
<gene>
    <name evidence="2" type="ORF">ATL17_2340</name>
</gene>
<dbReference type="Gene3D" id="3.30.420.40">
    <property type="match status" value="2"/>
</dbReference>
<comment type="caution">
    <text evidence="2">The sequence shown here is derived from an EMBL/GenBank/DDBJ whole genome shotgun (WGS) entry which is preliminary data.</text>
</comment>
<dbReference type="Pfam" id="PF01869">
    <property type="entry name" value="BcrAD_BadFG"/>
    <property type="match status" value="1"/>
</dbReference>
<dbReference type="InterPro" id="IPR002731">
    <property type="entry name" value="ATPase_BadF"/>
</dbReference>
<dbReference type="PANTHER" id="PTHR43190:SF3">
    <property type="entry name" value="N-ACETYL-D-GLUCOSAMINE KINASE"/>
    <property type="match status" value="1"/>
</dbReference>
<dbReference type="PANTHER" id="PTHR43190">
    <property type="entry name" value="N-ACETYL-D-GLUCOSAMINE KINASE"/>
    <property type="match status" value="1"/>
</dbReference>
<dbReference type="RefSeq" id="WP_166639009.1">
    <property type="nucleotide sequence ID" value="NZ_SNYR01000002.1"/>
</dbReference>
<dbReference type="AlphaFoldDB" id="A0A4R6VPZ4"/>
<feature type="domain" description="ATPase BadF/BadG/BcrA/BcrD type" evidence="1">
    <location>
        <begin position="6"/>
        <end position="277"/>
    </location>
</feature>
<evidence type="ECO:0000259" key="1">
    <source>
        <dbReference type="Pfam" id="PF01869"/>
    </source>
</evidence>
<reference evidence="2 3" key="1">
    <citation type="submission" date="2019-03" db="EMBL/GenBank/DDBJ databases">
        <title>Genomic Encyclopedia of Type Strains, Phase III (KMG-III): the genomes of soil and plant-associated and newly described type strains.</title>
        <authorList>
            <person name="Whitman W."/>
        </authorList>
    </citation>
    <scope>NUCLEOTIDE SEQUENCE [LARGE SCALE GENOMIC DNA]</scope>
    <source>
        <strain evidence="2 3">CGMCC 1.7002</strain>
    </source>
</reference>
<organism evidence="2 3">
    <name type="scientific">Maritalea mobilis</name>
    <dbReference type="NCBI Taxonomy" id="483324"/>
    <lineage>
        <taxon>Bacteria</taxon>
        <taxon>Pseudomonadati</taxon>
        <taxon>Pseudomonadota</taxon>
        <taxon>Alphaproteobacteria</taxon>
        <taxon>Hyphomicrobiales</taxon>
        <taxon>Devosiaceae</taxon>
        <taxon>Maritalea</taxon>
    </lineage>
</organism>
<accession>A0A4R6VPZ4</accession>
<dbReference type="GO" id="GO:0016301">
    <property type="term" value="F:kinase activity"/>
    <property type="evidence" value="ECO:0007669"/>
    <property type="project" value="UniProtKB-KW"/>
</dbReference>
<sequence length="288" mass="30646">MQNLFLGIDGGGTNCRARLTDADLNVLAQVRGGPANTTIGDGSQAYNSIIEVSHKAFEEAGLGQSDMARTIACLGLAGAHLESSRRDFAARDYPFAKTLVHNDVETAREGAHLGEDGAVLIVGTGSAGLAKVKGEYFPVGGWGYHISDTASGAILGRALARRSIEVLDGLSEGSPLTSAVIEHLGGSQNSLMAWSFKAWPKDFASLAPFVVEYFEKNDPIALELMQFEFDQIEQFINWFKARGAQKLAIVGGLGERLIPILAERFGDYVQAAKSDAQNGALLMAKKAA</sequence>
<keyword evidence="2" id="KW-0418">Kinase</keyword>
<dbReference type="SUPFAM" id="SSF53067">
    <property type="entry name" value="Actin-like ATPase domain"/>
    <property type="match status" value="2"/>
</dbReference>
<dbReference type="InterPro" id="IPR052519">
    <property type="entry name" value="Euk-type_GlcNAc_Kinase"/>
</dbReference>
<dbReference type="Proteomes" id="UP000295391">
    <property type="component" value="Unassembled WGS sequence"/>
</dbReference>
<proteinExistence type="predicted"/>
<protein>
    <submittedName>
        <fullName evidence="2">Glucosamine kinase</fullName>
    </submittedName>
</protein>
<keyword evidence="2" id="KW-0808">Transferase</keyword>
<evidence type="ECO:0000313" key="3">
    <source>
        <dbReference type="Proteomes" id="UP000295391"/>
    </source>
</evidence>